<reference evidence="4 5" key="1">
    <citation type="submission" date="2019-04" db="EMBL/GenBank/DDBJ databases">
        <authorList>
            <person name="Van Vliet M D."/>
        </authorList>
    </citation>
    <scope>NUCLEOTIDE SEQUENCE [LARGE SCALE GENOMIC DNA]</scope>
    <source>
        <strain evidence="4 5">F1</strain>
    </source>
</reference>
<dbReference type="CDD" id="cd00093">
    <property type="entry name" value="HTH_XRE"/>
    <property type="match status" value="1"/>
</dbReference>
<evidence type="ECO:0000313" key="4">
    <source>
        <dbReference type="EMBL" id="VGO15581.1"/>
    </source>
</evidence>
<evidence type="ECO:0000256" key="2">
    <source>
        <dbReference type="SAM" id="MobiDB-lite"/>
    </source>
</evidence>
<proteinExistence type="inferred from homology"/>
<dbReference type="RefSeq" id="WP_136081132.1">
    <property type="nucleotide sequence ID" value="NZ_CAAHFG010000002.1"/>
</dbReference>
<dbReference type="EMBL" id="CAAHFG010000002">
    <property type="protein sequence ID" value="VGO15581.1"/>
    <property type="molecule type" value="Genomic_DNA"/>
</dbReference>
<dbReference type="PANTHER" id="PTHR43236">
    <property type="entry name" value="ANTITOXIN HIGA1"/>
    <property type="match status" value="1"/>
</dbReference>
<dbReference type="InterPro" id="IPR052345">
    <property type="entry name" value="Rad_response_metalloprotease"/>
</dbReference>
<organism evidence="4 5">
    <name type="scientific">Pontiella desulfatans</name>
    <dbReference type="NCBI Taxonomy" id="2750659"/>
    <lineage>
        <taxon>Bacteria</taxon>
        <taxon>Pseudomonadati</taxon>
        <taxon>Kiritimatiellota</taxon>
        <taxon>Kiritimatiellia</taxon>
        <taxon>Kiritimatiellales</taxon>
        <taxon>Pontiellaceae</taxon>
        <taxon>Pontiella</taxon>
    </lineage>
</organism>
<dbReference type="GO" id="GO:0003677">
    <property type="term" value="F:DNA binding"/>
    <property type="evidence" value="ECO:0007669"/>
    <property type="project" value="InterPro"/>
</dbReference>
<dbReference type="InterPro" id="IPR010359">
    <property type="entry name" value="IrrE_HExxH"/>
</dbReference>
<dbReference type="SUPFAM" id="SSF47413">
    <property type="entry name" value="lambda repressor-like DNA-binding domains"/>
    <property type="match status" value="1"/>
</dbReference>
<name>A0A6C2U7T5_PONDE</name>
<dbReference type="PANTHER" id="PTHR43236:SF1">
    <property type="entry name" value="BLL7220 PROTEIN"/>
    <property type="match status" value="1"/>
</dbReference>
<dbReference type="SMART" id="SM00530">
    <property type="entry name" value="HTH_XRE"/>
    <property type="match status" value="1"/>
</dbReference>
<feature type="domain" description="HTH cro/C1-type" evidence="3">
    <location>
        <begin position="8"/>
        <end position="63"/>
    </location>
</feature>
<protein>
    <recommendedName>
        <fullName evidence="3">HTH cro/C1-type domain-containing protein</fullName>
    </recommendedName>
</protein>
<dbReference type="Proteomes" id="UP000366872">
    <property type="component" value="Unassembled WGS sequence"/>
</dbReference>
<evidence type="ECO:0000256" key="1">
    <source>
        <dbReference type="ARBA" id="ARBA00007227"/>
    </source>
</evidence>
<dbReference type="Pfam" id="PF06114">
    <property type="entry name" value="Peptidase_M78"/>
    <property type="match status" value="1"/>
</dbReference>
<dbReference type="InterPro" id="IPR001387">
    <property type="entry name" value="Cro/C1-type_HTH"/>
</dbReference>
<evidence type="ECO:0000313" key="5">
    <source>
        <dbReference type="Proteomes" id="UP000366872"/>
    </source>
</evidence>
<dbReference type="PROSITE" id="PS50943">
    <property type="entry name" value="HTH_CROC1"/>
    <property type="match status" value="1"/>
</dbReference>
<gene>
    <name evidence="4" type="ORF">PDESU_04166</name>
</gene>
<dbReference type="Gene3D" id="1.10.10.2910">
    <property type="match status" value="1"/>
</dbReference>
<accession>A0A6C2U7T5</accession>
<dbReference type="Pfam" id="PF01381">
    <property type="entry name" value="HTH_3"/>
    <property type="match status" value="1"/>
</dbReference>
<keyword evidence="5" id="KW-1185">Reference proteome</keyword>
<evidence type="ECO:0000259" key="3">
    <source>
        <dbReference type="PROSITE" id="PS50943"/>
    </source>
</evidence>
<comment type="similarity">
    <text evidence="1">Belongs to the short-chain fatty acyl-CoA assimilation regulator (ScfR) family.</text>
</comment>
<dbReference type="AlphaFoldDB" id="A0A6C2U7T5"/>
<sequence length="390" mass="43551">MNELAINLMRLRKLNSLTQQDLADAAGISRVAYRNLEKGNANPRQGTLQALATALKVPAFDLLAPLPKLKSLRYRANKEMTEQERAKGNQVVVRAGNWLQDFNELESMLGTGKRAALPNIRKGTNPQNAAEKLRTALLGDGAKCDCVPDICELLENSGIKIFLFDFQMSELFGLSIGEADGGPAMAINTSQKISVERQIFSIAHELGHLILHKESYGKSPDELSDEQEREADTFAAAFLMPEKKFLAEWNENRGLHWVDAVLKTKRHFKVSYQAVLHQLVDLGKAESPAIYKQFRADYETRYGQKLHWKEEPPLNPAPRPRTAGVSPAPPPSRTEEPLHLDPLDLMEDRLGSLVRDALDKALITVSRAAEILDVGIEEMRARLNSWEIVS</sequence>
<feature type="region of interest" description="Disordered" evidence="2">
    <location>
        <begin position="307"/>
        <end position="339"/>
    </location>
</feature>
<dbReference type="InterPro" id="IPR010982">
    <property type="entry name" value="Lambda_DNA-bd_dom_sf"/>
</dbReference>
<dbReference type="Gene3D" id="1.10.260.40">
    <property type="entry name" value="lambda repressor-like DNA-binding domains"/>
    <property type="match status" value="1"/>
</dbReference>